<dbReference type="Pfam" id="PF19317">
    <property type="entry name" value="Gag_p24_C"/>
    <property type="match status" value="1"/>
</dbReference>
<dbReference type="GO" id="GO:0003887">
    <property type="term" value="F:DNA-directed DNA polymerase activity"/>
    <property type="evidence" value="ECO:0007669"/>
    <property type="project" value="UniProtKB-KW"/>
</dbReference>
<dbReference type="Pfam" id="PF00552">
    <property type="entry name" value="IN_DBD_C"/>
    <property type="match status" value="1"/>
</dbReference>
<keyword evidence="17" id="KW-0239">DNA-directed DNA polymerase</keyword>
<dbReference type="Gene3D" id="3.30.420.10">
    <property type="entry name" value="Ribonuclease H-like superfamily/Ribonuclease H"/>
    <property type="match status" value="2"/>
</dbReference>
<keyword evidence="4" id="KW-0808">Transferase</keyword>
<keyword evidence="5" id="KW-0548">Nucleotidyltransferase</keyword>
<dbReference type="SUPFAM" id="SSF50122">
    <property type="entry name" value="DNA-binding domain of retroviral integrase"/>
    <property type="match status" value="1"/>
</dbReference>
<evidence type="ECO:0000259" key="30">
    <source>
        <dbReference type="PROSITE" id="PS50879"/>
    </source>
</evidence>
<gene>
    <name evidence="33" type="ORF">DUI87_09476</name>
</gene>
<evidence type="ECO:0000256" key="18">
    <source>
        <dbReference type="ARBA" id="ARBA00023125"/>
    </source>
</evidence>
<evidence type="ECO:0000259" key="31">
    <source>
        <dbReference type="PROSITE" id="PS50994"/>
    </source>
</evidence>
<dbReference type="PROSITE" id="PS50879">
    <property type="entry name" value="RNASE_H_1"/>
    <property type="match status" value="1"/>
</dbReference>
<feature type="repeat" description="TPR" evidence="22">
    <location>
        <begin position="2126"/>
        <end position="2159"/>
    </location>
</feature>
<feature type="domain" description="Peptidase A2" evidence="27">
    <location>
        <begin position="429"/>
        <end position="504"/>
    </location>
</feature>
<evidence type="ECO:0000313" key="34">
    <source>
        <dbReference type="Proteomes" id="UP000269221"/>
    </source>
</evidence>
<reference evidence="33 34" key="1">
    <citation type="submission" date="2018-07" db="EMBL/GenBank/DDBJ databases">
        <title>A high quality draft genome assembly of the barn swallow (H. rustica rustica).</title>
        <authorList>
            <person name="Formenti G."/>
            <person name="Chiara M."/>
            <person name="Poveda L."/>
            <person name="Francoijs K.-J."/>
            <person name="Bonisoli-Alquati A."/>
            <person name="Canova L."/>
            <person name="Gianfranceschi L."/>
            <person name="Horner D.S."/>
            <person name="Saino N."/>
        </authorList>
    </citation>
    <scope>NUCLEOTIDE SEQUENCE [LARGE SCALE GENOMIC DNA]</scope>
    <source>
        <strain evidence="33">Chelidonia</strain>
        <tissue evidence="33">Blood</tissue>
    </source>
</reference>
<comment type="similarity">
    <text evidence="1">Belongs to the beta type-B retroviral polymerase family. HERV class-II K(HML-2) pol subfamily.</text>
</comment>
<dbReference type="STRING" id="333673.A0A3M0KP06"/>
<feature type="domain" description="Integrase-type" evidence="32">
    <location>
        <begin position="1351"/>
        <end position="1391"/>
    </location>
</feature>
<dbReference type="SUPFAM" id="SSF48452">
    <property type="entry name" value="TPR-like"/>
    <property type="match status" value="3"/>
</dbReference>
<dbReference type="PANTHER" id="PTHR22647:SF3">
    <property type="entry name" value="SH3 DOMAIN AND TETRATRICOPEPTIDE REPEAT-CONTAINING PROTEIN 1"/>
    <property type="match status" value="1"/>
</dbReference>
<evidence type="ECO:0000259" key="32">
    <source>
        <dbReference type="PROSITE" id="PS51027"/>
    </source>
</evidence>
<dbReference type="PROSITE" id="PS00141">
    <property type="entry name" value="ASP_PROTEASE"/>
    <property type="match status" value="1"/>
</dbReference>
<accession>A0A3M0KP06</accession>
<dbReference type="InterPro" id="IPR019734">
    <property type="entry name" value="TPR_rpt"/>
</dbReference>
<dbReference type="InterPro" id="IPR043128">
    <property type="entry name" value="Rev_trsase/Diguanyl_cyclase"/>
</dbReference>
<dbReference type="PROSITE" id="PS50994">
    <property type="entry name" value="INTEGRASE"/>
    <property type="match status" value="1"/>
</dbReference>
<evidence type="ECO:0000256" key="7">
    <source>
        <dbReference type="ARBA" id="ARBA00022723"/>
    </source>
</evidence>
<keyword evidence="13" id="KW-0460">Magnesium</keyword>
<dbReference type="Pfam" id="PF00078">
    <property type="entry name" value="RVT_1"/>
    <property type="match status" value="1"/>
</dbReference>
<dbReference type="SMART" id="SM00028">
    <property type="entry name" value="TPR"/>
    <property type="match status" value="6"/>
</dbReference>
<dbReference type="Gene3D" id="3.30.70.270">
    <property type="match status" value="2"/>
</dbReference>
<dbReference type="InterPro" id="IPR008916">
    <property type="entry name" value="Retrov_capsid_C"/>
</dbReference>
<evidence type="ECO:0000256" key="19">
    <source>
        <dbReference type="ARBA" id="ARBA00023172"/>
    </source>
</evidence>
<keyword evidence="2 21" id="KW-0728">SH3 domain</keyword>
<evidence type="ECO:0000259" key="26">
    <source>
        <dbReference type="PROSITE" id="PS50002"/>
    </source>
</evidence>
<dbReference type="PANTHER" id="PTHR22647">
    <property type="entry name" value="SH3 DOMAIN AND TETRATRICOPEPTIDE REPEATS CONTAINING PROTEIN"/>
    <property type="match status" value="1"/>
</dbReference>
<dbReference type="InterPro" id="IPR002156">
    <property type="entry name" value="RNaseH_domain"/>
</dbReference>
<feature type="DNA-binding region" description="Integrase-type" evidence="24">
    <location>
        <begin position="1351"/>
        <end position="1391"/>
    </location>
</feature>
<keyword evidence="6" id="KW-0540">Nuclease</keyword>
<keyword evidence="12" id="KW-0862">Zinc</keyword>
<dbReference type="InterPro" id="IPR001584">
    <property type="entry name" value="Integrase_cat-core"/>
</dbReference>
<dbReference type="EMBL" id="QRBI01000105">
    <property type="protein sequence ID" value="RMC14381.1"/>
    <property type="molecule type" value="Genomic_DNA"/>
</dbReference>
<keyword evidence="10 23" id="KW-0863">Zinc-finger</keyword>
<dbReference type="OrthoDB" id="9927874at2759"/>
<dbReference type="PROSITE" id="PS50005">
    <property type="entry name" value="TPR"/>
    <property type="match status" value="1"/>
</dbReference>
<dbReference type="InterPro" id="IPR001037">
    <property type="entry name" value="Integrase_C_retrovir"/>
</dbReference>
<dbReference type="SUPFAM" id="SSF56672">
    <property type="entry name" value="DNA/RNA polymerases"/>
    <property type="match status" value="1"/>
</dbReference>
<dbReference type="PROSITE" id="PS50876">
    <property type="entry name" value="ZF_INTEGRASE"/>
    <property type="match status" value="1"/>
</dbReference>
<dbReference type="InterPro" id="IPR042772">
    <property type="entry name" value="SH3TC1/SH3TC2"/>
</dbReference>
<evidence type="ECO:0000256" key="5">
    <source>
        <dbReference type="ARBA" id="ARBA00022695"/>
    </source>
</evidence>
<organism evidence="33 34">
    <name type="scientific">Hirundo rustica rustica</name>
    <dbReference type="NCBI Taxonomy" id="333673"/>
    <lineage>
        <taxon>Eukaryota</taxon>
        <taxon>Metazoa</taxon>
        <taxon>Chordata</taxon>
        <taxon>Craniata</taxon>
        <taxon>Vertebrata</taxon>
        <taxon>Euteleostomi</taxon>
        <taxon>Archelosauria</taxon>
        <taxon>Archosauria</taxon>
        <taxon>Dinosauria</taxon>
        <taxon>Saurischia</taxon>
        <taxon>Theropoda</taxon>
        <taxon>Coelurosauria</taxon>
        <taxon>Aves</taxon>
        <taxon>Neognathae</taxon>
        <taxon>Neoaves</taxon>
        <taxon>Telluraves</taxon>
        <taxon>Australaves</taxon>
        <taxon>Passeriformes</taxon>
        <taxon>Sylvioidea</taxon>
        <taxon>Hirundinidae</taxon>
        <taxon>Hirundo</taxon>
    </lineage>
</organism>
<evidence type="ECO:0000256" key="9">
    <source>
        <dbReference type="ARBA" id="ARBA00022759"/>
    </source>
</evidence>
<dbReference type="Gene3D" id="2.40.70.10">
    <property type="entry name" value="Acid Proteases"/>
    <property type="match status" value="1"/>
</dbReference>
<keyword evidence="16" id="KW-0695">RNA-directed DNA polymerase</keyword>
<dbReference type="GO" id="GO:0015074">
    <property type="term" value="P:DNA integration"/>
    <property type="evidence" value="ECO:0007669"/>
    <property type="project" value="UniProtKB-KW"/>
</dbReference>
<feature type="domain" description="SH3" evidence="26">
    <location>
        <begin position="1558"/>
        <end position="1621"/>
    </location>
</feature>
<dbReference type="GO" id="GO:0006508">
    <property type="term" value="P:proteolysis"/>
    <property type="evidence" value="ECO:0007669"/>
    <property type="project" value="UniProtKB-KW"/>
</dbReference>
<evidence type="ECO:0000259" key="29">
    <source>
        <dbReference type="PROSITE" id="PS50878"/>
    </source>
</evidence>
<feature type="domain" description="RNase H type-1" evidence="30">
    <location>
        <begin position="987"/>
        <end position="1124"/>
    </location>
</feature>
<dbReference type="InterPro" id="IPR043502">
    <property type="entry name" value="DNA/RNA_pol_sf"/>
</dbReference>
<dbReference type="GO" id="GO:0016032">
    <property type="term" value="P:viral process"/>
    <property type="evidence" value="ECO:0007669"/>
    <property type="project" value="InterPro"/>
</dbReference>
<dbReference type="InterPro" id="IPR036862">
    <property type="entry name" value="Integrase_C_dom_sf_retrovir"/>
</dbReference>
<evidence type="ECO:0000256" key="8">
    <source>
        <dbReference type="ARBA" id="ARBA00022750"/>
    </source>
</evidence>
<dbReference type="PROSITE" id="PS50175">
    <property type="entry name" value="ASP_PROT_RETROV"/>
    <property type="match status" value="1"/>
</dbReference>
<protein>
    <submittedName>
        <fullName evidence="33">Uncharacterized protein</fullName>
    </submittedName>
</protein>
<dbReference type="Proteomes" id="UP000269221">
    <property type="component" value="Unassembled WGS sequence"/>
</dbReference>
<dbReference type="Gene3D" id="1.25.40.10">
    <property type="entry name" value="Tetratricopeptide repeat domain"/>
    <property type="match status" value="4"/>
</dbReference>
<feature type="domain" description="Integrase-type" evidence="28">
    <location>
        <begin position="1129"/>
        <end position="1170"/>
    </location>
</feature>
<dbReference type="InterPro" id="IPR018061">
    <property type="entry name" value="Retropepsins"/>
</dbReference>
<dbReference type="SUPFAM" id="SSF47943">
    <property type="entry name" value="Retrovirus capsid protein, N-terminal core domain"/>
    <property type="match status" value="1"/>
</dbReference>
<keyword evidence="15" id="KW-0229">DNA integration</keyword>
<dbReference type="Pfam" id="PF00665">
    <property type="entry name" value="rve"/>
    <property type="match status" value="1"/>
</dbReference>
<dbReference type="SUPFAM" id="SSF50044">
    <property type="entry name" value="SH3-domain"/>
    <property type="match status" value="1"/>
</dbReference>
<keyword evidence="8" id="KW-0064">Aspartyl protease</keyword>
<proteinExistence type="inferred from homology"/>
<evidence type="ECO:0000256" key="25">
    <source>
        <dbReference type="SAM" id="MobiDB-lite"/>
    </source>
</evidence>
<dbReference type="SUPFAM" id="SSF50630">
    <property type="entry name" value="Acid proteases"/>
    <property type="match status" value="1"/>
</dbReference>
<evidence type="ECO:0000256" key="3">
    <source>
        <dbReference type="ARBA" id="ARBA00022670"/>
    </source>
</evidence>
<sequence length="2589" mass="292502">MSPPGQAAALAGTRLPGNQVPQGTGVPAPSNPEVPEQGAETAASSCSIPTLAPVTFRNARGGNNRAGYHPFPRATIKEICKAHRIYGRDGPYFRGLLRADLSAEEVVPADLKYLFSCLLNPTEYILWVTAWKRLLQEALPGLLNHVNTRVDAQGIPLTLDHLAGEGQWAEATDQVVIPVQCLHVVRETALTAFFSMQTQGPAISYSKIRQDQSESFTDFVERLSRAIEAQVKNEMAREHILSEIAFSNANDLCRAAILSLPLHPKPTLPDMLQGGSKHNTLEMTYTDHDMAQPILTTNSKYTPYRLQLTEGLHLKDDNWNFVSVDNSEQGTWPRVKGKLIVVGDCKHTPKEIEILPGTLDNNPGKFVLWLRCTHPPTFLPKGQTVAQIIPTWEHLEEDNIPTACPVHSITEVKPQVGCELQVGDEAINITGLLDTGADVTVIPAKHWPSRWALENVAGHVQGIGGMQLARQSKSVVQIKGPKGQLASLRPFVLDYREPLLGRDLMAQWGVTIDIPDPPQDFWAAVAEERPTHKLNWKTDAPVWVEQWPLSKQKLKALEELVEEQLAKGHIVETTSPWNSPVFVIRKPGKDKWRLLQDLRQINNVIEDMGSLQPGMPTPTMLPQNWKLAVIDIKDCFFHIPLHPDDAPRFAFSVPTVNREAPRKRYHWRVLPQGMKVSPIICQWYVASLLSPVRVAAEKAIIHHYMDDVLVCAPTDDVLSHALDLTINALVVAGFELQEDKVQRMPPWRYLGLEIGKRTIVPQKLEIKAKIQTLADVHQLCGALNWVRPWLGLTTEDLAPLFNLLKGGEELSSPRELTPEAKEALEKVQHLMSTRQAHRCDPDLPFKFIIMGKLPHLHGVIFQWRNNIKKDQGREDPLLIIEWVFLSHQRSKRMTRPQELVAELIRKARVRIRELAGCDFECIHIPIGLRSGQITKAMLEHLLQENEALQFALDSFTGQISIHRPAHKIFNQDAKFTLNLKDVRSRKPLEALTVFTDASGKSHKSVMTWKDPQTQQWEADVAEVEGSPQVAELAAVVRAFERFPEPFNLVTDSAYVAGVVSRADQAILQEVSNTALFELLSRLVKLVSHREQPFFVMHTRSHTDLPGFVAEGNRRADALAAPAAMAPLPSIFEQAKLSHQLHHQNAPGLVRRFHITREQAKAIVATCPSCNQHALPTLSAGVNPRGLNSCELWQTDVTHIPQFGRSKYVHVSVDTFSGAVFASAHAGEKTLDAIKHLIQAFSFMGIPKELKTDNGPAYRSKEFCSFLQQWGVGHKTGIPHSPTGQAVVERTHREIKRVLNQQQPVLKTETPQTRLARALFTLNFLNSTFEFLNPPIVRHFGANPQLNIKERPPVMIRDPETGRTEGPHDLVTWGRGYACVSTPTGPRWLPSKWELSARLLSIHSDQDLIVVTFKTFEEIWKFLTYHSLGFINHCMENLFLDQSFWLYTQEEEDTGIEVCINEKSLNLMYRSLLVQEGSFFVLYPDNAIQKVMVTDNGTTYFETGAFTEDVTGGSLESDMLMWSNASLEPLEPFHQWFLKGYSNPVDFSHKNESKPIRKVAMGSCLAVMNYESIVLEELSFQEGDKIEILGYFIECMEWFLGRHVFTGQIGFVKTGHVKLDLSRNNELLKPDLDFLEAEELSLFSKEKNLEEVVHLLKQTSITDVCSVYRIDELEEPEFQKSHECEIPCSPSSPGSTSKNGKIEELLKNCFKNLEATQAEEPTAEGKESSGSSKTEIFPLPEGPSFHVCQEDIQASEIFEPLLLFLNRKEYESNFKSLYDFSYSFTNSMFYGFSEEEQLVSFLRLAREAAKKAGLSWALARLCFLLGRLSVKKLKFSQARVYFEEALRAVAGGFSDLYFVIALYTNLTGIYLTQKNREKSTHIFDKAASLLVGIPNYICSADLESDILKYALKRTILSQNKRAEARACFLLAKHYSARKQHQEALPFLERFQLLLNDLGLQNSLSNNCYFKLAESYHEKCLPHIVLSCIKVTSPQSSSTLMDSLKRIDLVIKNSPKLYGLRKLRQIFPSQIAPYLIQALSSVFTNEEEGLCSTIYLSLAKLYSHHKQYGKAIAYMVKALDSASAKPEETVNYLVSLAWLYILHKEYDVALAILNAVVGSAQSSPQQLGIAYNMLAIALKRKNNTKEAAESYYKALRLSEETEMTHNQAIALANFGALCLHAAASKLAERYFIRAVKLFSKLPIMDCGQDFIQVLLQLGCYYVSGTEREKGRFYYEWAFLVAMETSHLESQLQAIKLLCQFYSTVAPNETQCVIYNEYQLSLARKMSNKVLEGQILETISQLYLSLGTERAYRSALEYTKRSLGIFIDLQKKEKEAYAWLQAGKIYYVLRQNELVDLYIQVAQDAALCTGDPNLGMELFEAAGDIFFNGTWEKEKAVTFYRDRALPLAVQTGNKTTELRLCNKLVELLMNLKAYEESLEYARVALIRSVNLGNQLNERIAYHRLAVIHHHLGHCELAEHFYLKALSLCSSPLEFEEETLYYVKVYSVLGDIIFYDLKDPFDAAGYYHLALAAAMDLGNKKAQLKIYTRLAVIYHNFLVDREMSLFFYQKARTFATELNVRRINLAPDQRYKS</sequence>
<evidence type="ECO:0000256" key="21">
    <source>
        <dbReference type="PROSITE-ProRule" id="PRU00192"/>
    </source>
</evidence>
<evidence type="ECO:0000256" key="1">
    <source>
        <dbReference type="ARBA" id="ARBA00010879"/>
    </source>
</evidence>
<evidence type="ECO:0000256" key="16">
    <source>
        <dbReference type="ARBA" id="ARBA00022918"/>
    </source>
</evidence>
<comment type="caution">
    <text evidence="33">The sequence shown here is derived from an EMBL/GenBank/DDBJ whole genome shotgun (WGS) entry which is preliminary data.</text>
</comment>
<evidence type="ECO:0000256" key="24">
    <source>
        <dbReference type="PROSITE-ProRule" id="PRU00506"/>
    </source>
</evidence>
<dbReference type="GO" id="GO:0004523">
    <property type="term" value="F:RNA-DNA hybrid ribonuclease activity"/>
    <property type="evidence" value="ECO:0007669"/>
    <property type="project" value="InterPro"/>
</dbReference>
<dbReference type="CDD" id="cd05482">
    <property type="entry name" value="HIV_retropepsin_like"/>
    <property type="match status" value="1"/>
</dbReference>
<evidence type="ECO:0000256" key="10">
    <source>
        <dbReference type="ARBA" id="ARBA00022771"/>
    </source>
</evidence>
<dbReference type="Pfam" id="PF13181">
    <property type="entry name" value="TPR_8"/>
    <property type="match status" value="1"/>
</dbReference>
<feature type="domain" description="Integrase catalytic" evidence="31">
    <location>
        <begin position="1179"/>
        <end position="1351"/>
    </location>
</feature>
<evidence type="ECO:0000256" key="11">
    <source>
        <dbReference type="ARBA" id="ARBA00022801"/>
    </source>
</evidence>
<dbReference type="InterPro" id="IPR008919">
    <property type="entry name" value="Retrov_capsid_N"/>
</dbReference>
<name>A0A3M0KP06_HIRRU</name>
<dbReference type="Pfam" id="PF00607">
    <property type="entry name" value="Gag_p24"/>
    <property type="match status" value="1"/>
</dbReference>
<dbReference type="InterPro" id="IPR036397">
    <property type="entry name" value="RNaseH_sf"/>
</dbReference>
<dbReference type="PROSITE" id="PS50878">
    <property type="entry name" value="RT_POL"/>
    <property type="match status" value="1"/>
</dbReference>
<evidence type="ECO:0000256" key="4">
    <source>
        <dbReference type="ARBA" id="ARBA00022679"/>
    </source>
</evidence>
<feature type="domain" description="Reverse transcriptase" evidence="29">
    <location>
        <begin position="565"/>
        <end position="754"/>
    </location>
</feature>
<dbReference type="CDD" id="cd11885">
    <property type="entry name" value="SH3_SH3TC"/>
    <property type="match status" value="1"/>
</dbReference>
<dbReference type="SUPFAM" id="SSF53098">
    <property type="entry name" value="Ribonuclease H-like"/>
    <property type="match status" value="2"/>
</dbReference>
<dbReference type="GO" id="GO:0008270">
    <property type="term" value="F:zinc ion binding"/>
    <property type="evidence" value="ECO:0007669"/>
    <property type="project" value="UniProtKB-KW"/>
</dbReference>
<feature type="region of interest" description="Disordered" evidence="25">
    <location>
        <begin position="1"/>
        <end position="46"/>
    </location>
</feature>
<evidence type="ECO:0000256" key="14">
    <source>
        <dbReference type="ARBA" id="ARBA00022884"/>
    </source>
</evidence>
<evidence type="ECO:0000256" key="17">
    <source>
        <dbReference type="ARBA" id="ARBA00022932"/>
    </source>
</evidence>
<dbReference type="Gene3D" id="1.10.1200.30">
    <property type="match status" value="1"/>
</dbReference>
<evidence type="ECO:0000256" key="23">
    <source>
        <dbReference type="PROSITE-ProRule" id="PRU00450"/>
    </source>
</evidence>
<keyword evidence="3" id="KW-0645">Protease</keyword>
<evidence type="ECO:0000256" key="22">
    <source>
        <dbReference type="PROSITE-ProRule" id="PRU00339"/>
    </source>
</evidence>
<dbReference type="Pfam" id="PF00075">
    <property type="entry name" value="RNase_H"/>
    <property type="match status" value="1"/>
</dbReference>
<keyword evidence="7" id="KW-0479">Metal-binding</keyword>
<dbReference type="PROSITE" id="PS51027">
    <property type="entry name" value="INTEGRASE_DBD"/>
    <property type="match status" value="1"/>
</dbReference>
<evidence type="ECO:0000259" key="28">
    <source>
        <dbReference type="PROSITE" id="PS50876"/>
    </source>
</evidence>
<evidence type="ECO:0000313" key="33">
    <source>
        <dbReference type="EMBL" id="RMC14381.1"/>
    </source>
</evidence>
<dbReference type="GO" id="GO:0004190">
    <property type="term" value="F:aspartic-type endopeptidase activity"/>
    <property type="evidence" value="ECO:0007669"/>
    <property type="project" value="UniProtKB-KW"/>
</dbReference>
<keyword evidence="22" id="KW-0802">TPR repeat</keyword>
<dbReference type="InterPro" id="IPR036028">
    <property type="entry name" value="SH3-like_dom_sf"/>
</dbReference>
<dbReference type="InterPro" id="IPR010661">
    <property type="entry name" value="RVT_thumb"/>
</dbReference>
<evidence type="ECO:0000256" key="13">
    <source>
        <dbReference type="ARBA" id="ARBA00022842"/>
    </source>
</evidence>
<evidence type="ECO:0000256" key="15">
    <source>
        <dbReference type="ARBA" id="ARBA00022908"/>
    </source>
</evidence>
<dbReference type="GO" id="GO:0003677">
    <property type="term" value="F:DNA binding"/>
    <property type="evidence" value="ECO:0007669"/>
    <property type="project" value="UniProtKB-KW"/>
</dbReference>
<dbReference type="InterPro" id="IPR034170">
    <property type="entry name" value="Retropepsin-like_cat_dom"/>
</dbReference>
<dbReference type="GO" id="GO:0006310">
    <property type="term" value="P:DNA recombination"/>
    <property type="evidence" value="ECO:0007669"/>
    <property type="project" value="UniProtKB-KW"/>
</dbReference>
<dbReference type="Gene3D" id="3.10.10.10">
    <property type="entry name" value="HIV Type 1 Reverse Transcriptase, subunit A, domain 1"/>
    <property type="match status" value="1"/>
</dbReference>
<keyword evidence="14" id="KW-0694">RNA-binding</keyword>
<dbReference type="Pfam" id="PF00077">
    <property type="entry name" value="RVP"/>
    <property type="match status" value="1"/>
</dbReference>
<dbReference type="InterPro" id="IPR021109">
    <property type="entry name" value="Peptidase_aspartic_dom_sf"/>
</dbReference>
<dbReference type="SUPFAM" id="SSF46919">
    <property type="entry name" value="N-terminal Zn binding domain of HIV integrase"/>
    <property type="match status" value="1"/>
</dbReference>
<dbReference type="GO" id="GO:0003723">
    <property type="term" value="F:RNA binding"/>
    <property type="evidence" value="ECO:0007669"/>
    <property type="project" value="UniProtKB-KW"/>
</dbReference>
<dbReference type="InterPro" id="IPR000477">
    <property type="entry name" value="RT_dom"/>
</dbReference>
<evidence type="ECO:0000256" key="20">
    <source>
        <dbReference type="ARBA" id="ARBA00023268"/>
    </source>
</evidence>
<evidence type="ECO:0000259" key="27">
    <source>
        <dbReference type="PROSITE" id="PS50175"/>
    </source>
</evidence>
<evidence type="ECO:0000256" key="2">
    <source>
        <dbReference type="ARBA" id="ARBA00022443"/>
    </source>
</evidence>
<dbReference type="InterPro" id="IPR001452">
    <property type="entry name" value="SH3_domain"/>
</dbReference>
<dbReference type="SUPFAM" id="SSF47353">
    <property type="entry name" value="Retrovirus capsid dimerization domain-like"/>
    <property type="match status" value="1"/>
</dbReference>
<keyword evidence="20" id="KW-0511">Multifunctional enzyme</keyword>
<dbReference type="Gene3D" id="2.30.30.40">
    <property type="entry name" value="SH3 Domains"/>
    <property type="match status" value="1"/>
</dbReference>
<evidence type="ECO:0000256" key="12">
    <source>
        <dbReference type="ARBA" id="ARBA00022833"/>
    </source>
</evidence>
<dbReference type="InterPro" id="IPR045345">
    <property type="entry name" value="Gag_p24_C"/>
</dbReference>
<dbReference type="InterPro" id="IPR011990">
    <property type="entry name" value="TPR-like_helical_dom_sf"/>
</dbReference>
<keyword evidence="18" id="KW-0238">DNA-binding</keyword>
<keyword evidence="9" id="KW-0255">Endonuclease</keyword>
<dbReference type="Gene3D" id="1.10.375.10">
    <property type="entry name" value="Human Immunodeficiency Virus Type 1 Capsid Protein"/>
    <property type="match status" value="1"/>
</dbReference>
<keyword evidence="11" id="KW-0378">Hydrolase</keyword>
<dbReference type="InterPro" id="IPR001969">
    <property type="entry name" value="Aspartic_peptidase_AS"/>
</dbReference>
<keyword evidence="34" id="KW-1185">Reference proteome</keyword>
<dbReference type="GO" id="GO:0003964">
    <property type="term" value="F:RNA-directed DNA polymerase activity"/>
    <property type="evidence" value="ECO:0007669"/>
    <property type="project" value="UniProtKB-KW"/>
</dbReference>
<evidence type="ECO:0000256" key="6">
    <source>
        <dbReference type="ARBA" id="ARBA00022722"/>
    </source>
</evidence>
<dbReference type="Pfam" id="PF02022">
    <property type="entry name" value="Integrase_Zn"/>
    <property type="match status" value="1"/>
</dbReference>
<dbReference type="InterPro" id="IPR001995">
    <property type="entry name" value="Peptidase_A2_cat"/>
</dbReference>
<dbReference type="PROSITE" id="PS50002">
    <property type="entry name" value="SH3"/>
    <property type="match status" value="1"/>
</dbReference>
<dbReference type="Pfam" id="PF06817">
    <property type="entry name" value="RVT_thumb"/>
    <property type="match status" value="1"/>
</dbReference>
<dbReference type="InterPro" id="IPR003308">
    <property type="entry name" value="Integrase_Zn-bd_dom_N"/>
</dbReference>
<dbReference type="InterPro" id="IPR017856">
    <property type="entry name" value="Integrase-like_N"/>
</dbReference>
<keyword evidence="19" id="KW-0233">DNA recombination</keyword>
<dbReference type="InterPro" id="IPR012337">
    <property type="entry name" value="RNaseH-like_sf"/>
</dbReference>
<dbReference type="Gene3D" id="1.10.10.200">
    <property type="match status" value="1"/>
</dbReference>
<dbReference type="Gene3D" id="2.30.30.10">
    <property type="entry name" value="Integrase, C-terminal domain superfamily, retroviral"/>
    <property type="match status" value="1"/>
</dbReference>